<accession>U1NH24</accession>
<dbReference type="AlphaFoldDB" id="U1NH24"/>
<protein>
    <submittedName>
        <fullName evidence="1">Uncharacterized protein</fullName>
    </submittedName>
</protein>
<evidence type="ECO:0000313" key="2">
    <source>
        <dbReference type="Proteomes" id="UP000030710"/>
    </source>
</evidence>
<organism evidence="1 2">
    <name type="scientific">Haloquadratum walsbyi J07HQW2</name>
    <dbReference type="NCBI Taxonomy" id="1238425"/>
    <lineage>
        <taxon>Archaea</taxon>
        <taxon>Methanobacteriati</taxon>
        <taxon>Methanobacteriota</taxon>
        <taxon>Stenosarchaea group</taxon>
        <taxon>Halobacteria</taxon>
        <taxon>Halobacteriales</taxon>
        <taxon>Haloferacaceae</taxon>
        <taxon>Haloquadratum</taxon>
    </lineage>
</organism>
<reference evidence="1 2" key="1">
    <citation type="journal article" date="2013" name="PLoS ONE">
        <title>Assembly-driven community genomics of a hypersaline microbial ecosystem.</title>
        <authorList>
            <person name="Podell S."/>
            <person name="Ugalde J.A."/>
            <person name="Narasingarao P."/>
            <person name="Banfield J.F."/>
            <person name="Heidelberg K.B."/>
            <person name="Allen E.E."/>
        </authorList>
    </citation>
    <scope>NUCLEOTIDE SEQUENCE [LARGE SCALE GENOMIC DNA]</scope>
    <source>
        <strain evidence="2">J07HQW2</strain>
    </source>
</reference>
<dbReference type="HOGENOM" id="CLU_3227763_0_0_2"/>
<evidence type="ECO:0000313" key="1">
    <source>
        <dbReference type="EMBL" id="ERG96173.1"/>
    </source>
</evidence>
<proteinExistence type="predicted"/>
<dbReference type="Proteomes" id="UP000030710">
    <property type="component" value="Unassembled WGS sequence"/>
</dbReference>
<gene>
    <name evidence="1" type="ORF">J07HQW2_02643</name>
</gene>
<dbReference type="EMBL" id="KE356561">
    <property type="protein sequence ID" value="ERG96173.1"/>
    <property type="molecule type" value="Genomic_DNA"/>
</dbReference>
<sequence length="43" mass="5242">MNEQGYDDNRMINYSINVYTPDRLYSKLQAEWRDPDLDTQQML</sequence>
<name>U1NH24_9EURY</name>